<dbReference type="RefSeq" id="WP_136373130.1">
    <property type="nucleotide sequence ID" value="NZ_SSOB01000050.1"/>
</dbReference>
<proteinExistence type="predicted"/>
<dbReference type="InterPro" id="IPR004027">
    <property type="entry name" value="SEC_C_motif"/>
</dbReference>
<keyword evidence="2" id="KW-1185">Reference proteome</keyword>
<dbReference type="Pfam" id="PF02810">
    <property type="entry name" value="SEC-C"/>
    <property type="match status" value="1"/>
</dbReference>
<dbReference type="AlphaFoldDB" id="A0A4S4BH62"/>
<organism evidence="1 2">
    <name type="scientific">Cohnella fermenti</name>
    <dbReference type="NCBI Taxonomy" id="2565925"/>
    <lineage>
        <taxon>Bacteria</taxon>
        <taxon>Bacillati</taxon>
        <taxon>Bacillota</taxon>
        <taxon>Bacilli</taxon>
        <taxon>Bacillales</taxon>
        <taxon>Paenibacillaceae</taxon>
        <taxon>Cohnella</taxon>
    </lineage>
</organism>
<dbReference type="Proteomes" id="UP000310636">
    <property type="component" value="Unassembled WGS sequence"/>
</dbReference>
<reference evidence="1 2" key="1">
    <citation type="submission" date="2019-04" db="EMBL/GenBank/DDBJ databases">
        <title>Cohnella sp. nov. isolated from preserved vegetables.</title>
        <authorList>
            <person name="Lin S.-Y."/>
            <person name="Hung M.-H."/>
            <person name="Young C.-C."/>
        </authorList>
    </citation>
    <scope>NUCLEOTIDE SEQUENCE [LARGE SCALE GENOMIC DNA]</scope>
    <source>
        <strain evidence="1 2">CC-MHH1044</strain>
    </source>
</reference>
<sequence length="381" mass="42046">MMSVNQSLNQLTEALWTPMEGALRLADALAPLSKSELTAIRSLNKLSGLSSLKKDDLAARLAELLPPLAADIVNGADEELFGLLKKAATDGWLAESADFGRCGYLMERGMLFRGSVKGRNRWMMPVEIAEAFKKLDLAAAREAVRGNERTIRLVRGLLCYYGVLSLDDLHALLGPHLTAPLTPADLKRLLDEVYLYNEGIQTGEYGYADESALEPEQLAEEQRLRTDIPFRPFSTEELLQAGEWNYIERNASFKAFVRFLETNYALSAEDADGLILECSFNIQLGASPSQLLEFFQEQLEMEDALLIQGFIGHITELHNHTRFWGLKGHTPIEMSGEEGREATTAKTAAGNVIDLATGRKIGRNDPCPCGSGKKFKKCCGG</sequence>
<comment type="caution">
    <text evidence="1">The sequence shown here is derived from an EMBL/GenBank/DDBJ whole genome shotgun (WGS) entry which is preliminary data.</text>
</comment>
<name>A0A4S4BH62_9BACL</name>
<dbReference type="SUPFAM" id="SSF103642">
    <property type="entry name" value="Sec-C motif"/>
    <property type="match status" value="1"/>
</dbReference>
<protein>
    <recommendedName>
        <fullName evidence="3">Zinc chelation protein SecC</fullName>
    </recommendedName>
</protein>
<dbReference type="OrthoDB" id="9814022at2"/>
<evidence type="ECO:0000313" key="1">
    <source>
        <dbReference type="EMBL" id="THF73729.1"/>
    </source>
</evidence>
<dbReference type="EMBL" id="SSOB01000050">
    <property type="protein sequence ID" value="THF73729.1"/>
    <property type="molecule type" value="Genomic_DNA"/>
</dbReference>
<dbReference type="Gene3D" id="3.10.450.50">
    <property type="match status" value="1"/>
</dbReference>
<evidence type="ECO:0008006" key="3">
    <source>
        <dbReference type="Google" id="ProtNLM"/>
    </source>
</evidence>
<accession>A0A4S4BH62</accession>
<evidence type="ECO:0000313" key="2">
    <source>
        <dbReference type="Proteomes" id="UP000310636"/>
    </source>
</evidence>
<gene>
    <name evidence="1" type="ORF">E6C55_27960</name>
</gene>